<evidence type="ECO:0000313" key="2">
    <source>
        <dbReference type="Proteomes" id="UP000606274"/>
    </source>
</evidence>
<evidence type="ECO:0000313" key="1">
    <source>
        <dbReference type="EMBL" id="KAF7705545.1"/>
    </source>
</evidence>
<feature type="non-terminal residue" evidence="1">
    <location>
        <position position="1"/>
    </location>
</feature>
<keyword evidence="2" id="KW-1185">Reference proteome</keyword>
<dbReference type="AlphaFoldDB" id="A0A8T0BEX0"/>
<sequence>NFLLLNSNKTEMLLIGAKTSTQNFNLHLEGCTVTISSTVKDLGVLLDTMSFENYINHITKTGFFHLRNITNLRNMLSISDAENLVHAFMTSRLYYCNVLLGGCPASLIYKLQLVQNAVLTSSGKYDHITPILSSLYWLPVKF</sequence>
<dbReference type="EMBL" id="JABFDY010000007">
    <property type="protein sequence ID" value="KAF7705545.1"/>
    <property type="molecule type" value="Genomic_DNA"/>
</dbReference>
<accession>A0A8T0BEX0</accession>
<proteinExistence type="predicted"/>
<protein>
    <submittedName>
        <fullName evidence="1">Uncharacterized protein</fullName>
    </submittedName>
</protein>
<dbReference type="PANTHER" id="PTHR33332">
    <property type="entry name" value="REVERSE TRANSCRIPTASE DOMAIN-CONTAINING PROTEIN"/>
    <property type="match status" value="1"/>
</dbReference>
<gene>
    <name evidence="1" type="ORF">HF521_020831</name>
</gene>
<dbReference type="Proteomes" id="UP000606274">
    <property type="component" value="Unassembled WGS sequence"/>
</dbReference>
<comment type="caution">
    <text evidence="1">The sequence shown here is derived from an EMBL/GenBank/DDBJ whole genome shotgun (WGS) entry which is preliminary data.</text>
</comment>
<reference evidence="1" key="1">
    <citation type="submission" date="2020-08" db="EMBL/GenBank/DDBJ databases">
        <title>Chromosome-level assembly of Southern catfish (Silurus meridionalis) provides insights into visual adaptation to the nocturnal and benthic lifestyles.</title>
        <authorList>
            <person name="Zhang Y."/>
            <person name="Wang D."/>
            <person name="Peng Z."/>
        </authorList>
    </citation>
    <scope>NUCLEOTIDE SEQUENCE</scope>
    <source>
        <strain evidence="1">SWU-2019-XX</strain>
        <tissue evidence="1">Muscle</tissue>
    </source>
</reference>
<organism evidence="1 2">
    <name type="scientific">Silurus meridionalis</name>
    <name type="common">Southern catfish</name>
    <name type="synonym">Silurus soldatovi meridionalis</name>
    <dbReference type="NCBI Taxonomy" id="175797"/>
    <lineage>
        <taxon>Eukaryota</taxon>
        <taxon>Metazoa</taxon>
        <taxon>Chordata</taxon>
        <taxon>Craniata</taxon>
        <taxon>Vertebrata</taxon>
        <taxon>Euteleostomi</taxon>
        <taxon>Actinopterygii</taxon>
        <taxon>Neopterygii</taxon>
        <taxon>Teleostei</taxon>
        <taxon>Ostariophysi</taxon>
        <taxon>Siluriformes</taxon>
        <taxon>Siluridae</taxon>
        <taxon>Silurus</taxon>
    </lineage>
</organism>
<name>A0A8T0BEX0_SILME</name>